<keyword evidence="10 13" id="KW-0472">Membrane</keyword>
<dbReference type="eggNOG" id="KOG0619">
    <property type="taxonomic scope" value="Eukaryota"/>
</dbReference>
<evidence type="ECO:0000256" key="6">
    <source>
        <dbReference type="ARBA" id="ARBA00022729"/>
    </source>
</evidence>
<dbReference type="PROSITE" id="PS51450">
    <property type="entry name" value="LRR"/>
    <property type="match status" value="1"/>
</dbReference>
<sequence>MCRLLSWFLALSVALSAGEEHICTYSTSFHMTTADCSGRMFKHVPTTLSSDIKALSATYNRIRGLYKDSFKNYTYLKYLYLDNNMISYIENGTFDPLQQLEVVRLSHNALETVPVGILQLPKLRKLFMDSNRLNGDGGFAVAPVSETLELLSLANCHLEDLPPLGMYPKLSELNISGNELKVLSSHQLAPLCSLHLLDLRENPMLFKNPKDCECQLLATWITQMNIYYAEIPLNCSNETENHTDSKLACMPQLQEVTEMQQTCRTTIVKRKQRESELINCLLITLIVFACIYIAYLVIGTKFKNHSLTEIRLEYQHGDRNRDTSYV</sequence>
<keyword evidence="12" id="KW-0407">Ion channel</keyword>
<evidence type="ECO:0000256" key="5">
    <source>
        <dbReference type="ARBA" id="ARBA00022692"/>
    </source>
</evidence>
<dbReference type="OMA" id="CGCQQVT"/>
<name>A0A067RP53_ZOONE</name>
<keyword evidence="3" id="KW-1003">Cell membrane</keyword>
<dbReference type="STRING" id="136037.A0A067RP53"/>
<dbReference type="Gene3D" id="3.80.10.10">
    <property type="entry name" value="Ribonuclease Inhibitor"/>
    <property type="match status" value="2"/>
</dbReference>
<dbReference type="InParanoid" id="A0A067RP53"/>
<evidence type="ECO:0000313" key="15">
    <source>
        <dbReference type="EMBL" id="KDR21519.1"/>
    </source>
</evidence>
<keyword evidence="8 13" id="KW-1133">Transmembrane helix</keyword>
<dbReference type="GO" id="GO:0044325">
    <property type="term" value="F:transmembrane transporter binding"/>
    <property type="evidence" value="ECO:0007669"/>
    <property type="project" value="TreeGrafter"/>
</dbReference>
<comment type="subcellular location">
    <subcellularLocation>
        <location evidence="1">Cell membrane</location>
        <topology evidence="1">Single-pass membrane protein</topology>
    </subcellularLocation>
</comment>
<dbReference type="SUPFAM" id="SSF52058">
    <property type="entry name" value="L domain-like"/>
    <property type="match status" value="1"/>
</dbReference>
<keyword evidence="7" id="KW-0677">Repeat</keyword>
<gene>
    <name evidence="15" type="ORF">L798_02984</name>
</gene>
<evidence type="ECO:0000256" key="2">
    <source>
        <dbReference type="ARBA" id="ARBA00022448"/>
    </source>
</evidence>
<dbReference type="GO" id="GO:0005249">
    <property type="term" value="F:voltage-gated potassium channel activity"/>
    <property type="evidence" value="ECO:0007669"/>
    <property type="project" value="TreeGrafter"/>
</dbReference>
<dbReference type="InterPro" id="IPR032675">
    <property type="entry name" value="LRR_dom_sf"/>
</dbReference>
<keyword evidence="9" id="KW-0406">Ion transport</keyword>
<keyword evidence="6 14" id="KW-0732">Signal</keyword>
<evidence type="ECO:0000256" key="11">
    <source>
        <dbReference type="ARBA" id="ARBA00023157"/>
    </source>
</evidence>
<reference evidence="15 16" key="1">
    <citation type="journal article" date="2014" name="Nat. Commun.">
        <title>Molecular traces of alternative social organization in a termite genome.</title>
        <authorList>
            <person name="Terrapon N."/>
            <person name="Li C."/>
            <person name="Robertson H.M."/>
            <person name="Ji L."/>
            <person name="Meng X."/>
            <person name="Booth W."/>
            <person name="Chen Z."/>
            <person name="Childers C.P."/>
            <person name="Glastad K.M."/>
            <person name="Gokhale K."/>
            <person name="Gowin J."/>
            <person name="Gronenberg W."/>
            <person name="Hermansen R.A."/>
            <person name="Hu H."/>
            <person name="Hunt B.G."/>
            <person name="Huylmans A.K."/>
            <person name="Khalil S.M."/>
            <person name="Mitchell R.D."/>
            <person name="Munoz-Torres M.C."/>
            <person name="Mustard J.A."/>
            <person name="Pan H."/>
            <person name="Reese J.T."/>
            <person name="Scharf M.E."/>
            <person name="Sun F."/>
            <person name="Vogel H."/>
            <person name="Xiao J."/>
            <person name="Yang W."/>
            <person name="Yang Z."/>
            <person name="Yang Z."/>
            <person name="Zhou J."/>
            <person name="Zhu J."/>
            <person name="Brent C.S."/>
            <person name="Elsik C.G."/>
            <person name="Goodisman M.A."/>
            <person name="Liberles D.A."/>
            <person name="Roe R.M."/>
            <person name="Vargo E.L."/>
            <person name="Vilcinskas A."/>
            <person name="Wang J."/>
            <person name="Bornberg-Bauer E."/>
            <person name="Korb J."/>
            <person name="Zhang G."/>
            <person name="Liebig J."/>
        </authorList>
    </citation>
    <scope>NUCLEOTIDE SEQUENCE [LARGE SCALE GENOMIC DNA]</scope>
    <source>
        <tissue evidence="15">Whole organism</tissue>
    </source>
</reference>
<evidence type="ECO:0000256" key="7">
    <source>
        <dbReference type="ARBA" id="ARBA00022737"/>
    </source>
</evidence>
<organism evidence="15 16">
    <name type="scientific">Zootermopsis nevadensis</name>
    <name type="common">Dampwood termite</name>
    <dbReference type="NCBI Taxonomy" id="136037"/>
    <lineage>
        <taxon>Eukaryota</taxon>
        <taxon>Metazoa</taxon>
        <taxon>Ecdysozoa</taxon>
        <taxon>Arthropoda</taxon>
        <taxon>Hexapoda</taxon>
        <taxon>Insecta</taxon>
        <taxon>Pterygota</taxon>
        <taxon>Neoptera</taxon>
        <taxon>Polyneoptera</taxon>
        <taxon>Dictyoptera</taxon>
        <taxon>Blattodea</taxon>
        <taxon>Blattoidea</taxon>
        <taxon>Termitoidae</taxon>
        <taxon>Termopsidae</taxon>
        <taxon>Zootermopsis</taxon>
    </lineage>
</organism>
<dbReference type="InterPro" id="IPR003591">
    <property type="entry name" value="Leu-rich_rpt_typical-subtyp"/>
</dbReference>
<keyword evidence="4" id="KW-0433">Leucine-rich repeat</keyword>
<evidence type="ECO:0000256" key="1">
    <source>
        <dbReference type="ARBA" id="ARBA00004162"/>
    </source>
</evidence>
<keyword evidence="16" id="KW-1185">Reference proteome</keyword>
<dbReference type="EMBL" id="KK852550">
    <property type="protein sequence ID" value="KDR21519.1"/>
    <property type="molecule type" value="Genomic_DNA"/>
</dbReference>
<dbReference type="InterPro" id="IPR001611">
    <property type="entry name" value="Leu-rich_rpt"/>
</dbReference>
<evidence type="ECO:0000256" key="14">
    <source>
        <dbReference type="SAM" id="SignalP"/>
    </source>
</evidence>
<evidence type="ECO:0000256" key="12">
    <source>
        <dbReference type="ARBA" id="ARBA00023303"/>
    </source>
</evidence>
<feature type="transmembrane region" description="Helical" evidence="13">
    <location>
        <begin position="281"/>
        <end position="298"/>
    </location>
</feature>
<keyword evidence="5 13" id="KW-0812">Transmembrane</keyword>
<evidence type="ECO:0000256" key="9">
    <source>
        <dbReference type="ARBA" id="ARBA00023065"/>
    </source>
</evidence>
<evidence type="ECO:0000256" key="3">
    <source>
        <dbReference type="ARBA" id="ARBA00022475"/>
    </source>
</evidence>
<evidence type="ECO:0000256" key="8">
    <source>
        <dbReference type="ARBA" id="ARBA00022989"/>
    </source>
</evidence>
<keyword evidence="2" id="KW-0813">Transport</keyword>
<dbReference type="PANTHER" id="PTHR46473:SF26">
    <property type="entry name" value="LRRNT DOMAIN-CONTAINING PROTEIN"/>
    <property type="match status" value="1"/>
</dbReference>
<proteinExistence type="predicted"/>
<dbReference type="PANTHER" id="PTHR46473">
    <property type="entry name" value="GH08155P"/>
    <property type="match status" value="1"/>
</dbReference>
<feature type="signal peptide" evidence="14">
    <location>
        <begin position="1"/>
        <end position="18"/>
    </location>
</feature>
<dbReference type="GO" id="GO:0099104">
    <property type="term" value="F:potassium channel activator activity"/>
    <property type="evidence" value="ECO:0007669"/>
    <property type="project" value="TreeGrafter"/>
</dbReference>
<evidence type="ECO:0000256" key="10">
    <source>
        <dbReference type="ARBA" id="ARBA00023136"/>
    </source>
</evidence>
<keyword evidence="11" id="KW-1015">Disulfide bond</keyword>
<evidence type="ECO:0000256" key="13">
    <source>
        <dbReference type="SAM" id="Phobius"/>
    </source>
</evidence>
<protein>
    <submittedName>
        <fullName evidence="15">Chondroadherin-like protein</fullName>
    </submittedName>
</protein>
<dbReference type="SMART" id="SM00369">
    <property type="entry name" value="LRR_TYP"/>
    <property type="match status" value="3"/>
</dbReference>
<feature type="chain" id="PRO_5001645337" evidence="14">
    <location>
        <begin position="19"/>
        <end position="326"/>
    </location>
</feature>
<accession>A0A067RP53</accession>
<evidence type="ECO:0000313" key="16">
    <source>
        <dbReference type="Proteomes" id="UP000027135"/>
    </source>
</evidence>
<evidence type="ECO:0000256" key="4">
    <source>
        <dbReference type="ARBA" id="ARBA00022614"/>
    </source>
</evidence>
<dbReference type="Proteomes" id="UP000027135">
    <property type="component" value="Unassembled WGS sequence"/>
</dbReference>
<dbReference type="Pfam" id="PF13855">
    <property type="entry name" value="LRR_8"/>
    <property type="match status" value="1"/>
</dbReference>
<dbReference type="AlphaFoldDB" id="A0A067RP53"/>
<dbReference type="GO" id="GO:0008076">
    <property type="term" value="C:voltage-gated potassium channel complex"/>
    <property type="evidence" value="ECO:0007669"/>
    <property type="project" value="TreeGrafter"/>
</dbReference>
<dbReference type="InterPro" id="IPR051432">
    <property type="entry name" value="KCNMA1_auxiliary"/>
</dbReference>